<dbReference type="Proteomes" id="UP000009149">
    <property type="component" value="Chromosome"/>
</dbReference>
<dbReference type="AlphaFoldDB" id="B3DUG5"/>
<name>B3DUG5_METI4</name>
<evidence type="ECO:0000313" key="2">
    <source>
        <dbReference type="Proteomes" id="UP000009149"/>
    </source>
</evidence>
<dbReference type="HOGENOM" id="CLU_3100694_0_0_0"/>
<reference evidence="1 2" key="1">
    <citation type="journal article" date="2008" name="Biol. Direct">
        <title>Complete genome sequence of the extremely acidophilic methanotroph isolate V4, Methylacidiphilum infernorum, a representative of the bacterial phylum Verrucomicrobia.</title>
        <authorList>
            <person name="Hou S."/>
            <person name="Makarova K.S."/>
            <person name="Saw J.H."/>
            <person name="Senin P."/>
            <person name="Ly B.V."/>
            <person name="Zhou Z."/>
            <person name="Ren Y."/>
            <person name="Wang J."/>
            <person name="Galperin M.Y."/>
            <person name="Omelchenko M.V."/>
            <person name="Wolf Y.I."/>
            <person name="Yutin N."/>
            <person name="Koonin E.V."/>
            <person name="Stott M.B."/>
            <person name="Mountain B.W."/>
            <person name="Crowe M.A."/>
            <person name="Smirnova A.V."/>
            <person name="Dunfield P.F."/>
            <person name="Feng L."/>
            <person name="Wang L."/>
            <person name="Alam M."/>
        </authorList>
    </citation>
    <scope>NUCLEOTIDE SEQUENCE [LARGE SCALE GENOMIC DNA]</scope>
    <source>
        <strain evidence="2">Isolate V4</strain>
    </source>
</reference>
<gene>
    <name evidence="1" type="ordered locus">Minf_0913</name>
</gene>
<dbReference type="EMBL" id="CP000975">
    <property type="protein sequence ID" value="ACD82968.1"/>
    <property type="molecule type" value="Genomic_DNA"/>
</dbReference>
<protein>
    <submittedName>
        <fullName evidence="1">Uncharacterized protein</fullName>
    </submittedName>
</protein>
<dbReference type="STRING" id="481448.Minf_0913"/>
<accession>B3DUG5</accession>
<dbReference type="KEGG" id="min:Minf_0913"/>
<sequence>MKFFNASLREEREGPGSVSLPFFPENSLEEEPPPLNFVFILGFIYPLALIK</sequence>
<proteinExistence type="predicted"/>
<evidence type="ECO:0000313" key="1">
    <source>
        <dbReference type="EMBL" id="ACD82968.1"/>
    </source>
</evidence>
<organism evidence="1 2">
    <name type="scientific">Methylacidiphilum infernorum (isolate V4)</name>
    <name type="common">Methylokorus infernorum (strain V4)</name>
    <dbReference type="NCBI Taxonomy" id="481448"/>
    <lineage>
        <taxon>Bacteria</taxon>
        <taxon>Pseudomonadati</taxon>
        <taxon>Verrucomicrobiota</taxon>
        <taxon>Methylacidiphilae</taxon>
        <taxon>Methylacidiphilales</taxon>
        <taxon>Methylacidiphilaceae</taxon>
        <taxon>Methylacidiphilum (ex Ratnadevi et al. 2023)</taxon>
    </lineage>
</organism>